<dbReference type="AlphaFoldDB" id="A0A162GRS6"/>
<comment type="caution">
    <text evidence="2">The sequence shown here is derived from an EMBL/GenBank/DDBJ whole genome shotgun (WGS) entry which is preliminary data.</text>
</comment>
<feature type="region of interest" description="Disordered" evidence="1">
    <location>
        <begin position="1"/>
        <end position="25"/>
    </location>
</feature>
<accession>A0A162GRS6</accession>
<sequence>MLGSVGEGFGEGEGDGEGEGEVTGGFTVEELSVGEVLSSEEDEHAERKVVSVSASRHKRAVFIHQPLLGVKNIFTDF</sequence>
<protein>
    <submittedName>
        <fullName evidence="2">Uncharacterized protein</fullName>
    </submittedName>
</protein>
<name>A0A162GRS6_BDEBC</name>
<evidence type="ECO:0000256" key="1">
    <source>
        <dbReference type="SAM" id="MobiDB-lite"/>
    </source>
</evidence>
<dbReference type="Proteomes" id="UP000075799">
    <property type="component" value="Unassembled WGS sequence"/>
</dbReference>
<dbReference type="EMBL" id="LUKD01000001">
    <property type="protein sequence ID" value="KYG68802.1"/>
    <property type="molecule type" value="Genomic_DNA"/>
</dbReference>
<organism evidence="2 3">
    <name type="scientific">Bdellovibrio bacteriovorus</name>
    <dbReference type="NCBI Taxonomy" id="959"/>
    <lineage>
        <taxon>Bacteria</taxon>
        <taxon>Pseudomonadati</taxon>
        <taxon>Bdellovibrionota</taxon>
        <taxon>Bdellovibrionia</taxon>
        <taxon>Bdellovibrionales</taxon>
        <taxon>Pseudobdellovibrionaceae</taxon>
        <taxon>Bdellovibrio</taxon>
    </lineage>
</organism>
<proteinExistence type="predicted"/>
<gene>
    <name evidence="2" type="ORF">AZI87_06120</name>
</gene>
<feature type="compositionally biased region" description="Acidic residues" evidence="1">
    <location>
        <begin position="10"/>
        <end position="20"/>
    </location>
</feature>
<evidence type="ECO:0000313" key="2">
    <source>
        <dbReference type="EMBL" id="KYG68802.1"/>
    </source>
</evidence>
<reference evidence="2 3" key="1">
    <citation type="submission" date="2016-03" db="EMBL/GenBank/DDBJ databases">
        <authorList>
            <person name="Ploux O."/>
        </authorList>
    </citation>
    <scope>NUCLEOTIDE SEQUENCE [LARGE SCALE GENOMIC DNA]</scope>
    <source>
        <strain evidence="2 3">EC13</strain>
    </source>
</reference>
<evidence type="ECO:0000313" key="3">
    <source>
        <dbReference type="Proteomes" id="UP000075799"/>
    </source>
</evidence>